<evidence type="ECO:0000256" key="13">
    <source>
        <dbReference type="ARBA" id="ARBA00023136"/>
    </source>
</evidence>
<dbReference type="InterPro" id="IPR050398">
    <property type="entry name" value="HssS/ArlS-like"/>
</dbReference>
<feature type="transmembrane region" description="Helical" evidence="14">
    <location>
        <begin position="18"/>
        <end position="37"/>
    </location>
</feature>
<evidence type="ECO:0000256" key="4">
    <source>
        <dbReference type="ARBA" id="ARBA00022475"/>
    </source>
</evidence>
<evidence type="ECO:0000256" key="12">
    <source>
        <dbReference type="ARBA" id="ARBA00023012"/>
    </source>
</evidence>
<dbReference type="SUPFAM" id="SSF158472">
    <property type="entry name" value="HAMP domain-like"/>
    <property type="match status" value="1"/>
</dbReference>
<dbReference type="CDD" id="cd06225">
    <property type="entry name" value="HAMP"/>
    <property type="match status" value="1"/>
</dbReference>
<dbReference type="PROSITE" id="PS50109">
    <property type="entry name" value="HIS_KIN"/>
    <property type="match status" value="1"/>
</dbReference>
<evidence type="ECO:0000256" key="6">
    <source>
        <dbReference type="ARBA" id="ARBA00022679"/>
    </source>
</evidence>
<evidence type="ECO:0000259" key="15">
    <source>
        <dbReference type="PROSITE" id="PS50109"/>
    </source>
</evidence>
<keyword evidence="12" id="KW-0902">Two-component regulatory system</keyword>
<dbReference type="InterPro" id="IPR036097">
    <property type="entry name" value="HisK_dim/P_sf"/>
</dbReference>
<dbReference type="SUPFAM" id="SSF47384">
    <property type="entry name" value="Homodimeric domain of signal transducing histidine kinase"/>
    <property type="match status" value="1"/>
</dbReference>
<evidence type="ECO:0000259" key="16">
    <source>
        <dbReference type="PROSITE" id="PS50885"/>
    </source>
</evidence>
<keyword evidence="7 14" id="KW-0812">Transmembrane</keyword>
<keyword evidence="9" id="KW-0418">Kinase</keyword>
<dbReference type="InterPro" id="IPR003594">
    <property type="entry name" value="HATPase_dom"/>
</dbReference>
<dbReference type="InterPro" id="IPR003661">
    <property type="entry name" value="HisK_dim/P_dom"/>
</dbReference>
<dbReference type="SMART" id="SM00388">
    <property type="entry name" value="HisKA"/>
    <property type="match status" value="1"/>
</dbReference>
<dbReference type="SMART" id="SM00387">
    <property type="entry name" value="HATPase_c"/>
    <property type="match status" value="1"/>
</dbReference>
<dbReference type="GO" id="GO:0005524">
    <property type="term" value="F:ATP binding"/>
    <property type="evidence" value="ECO:0007669"/>
    <property type="project" value="UniProtKB-KW"/>
</dbReference>
<evidence type="ECO:0000313" key="17">
    <source>
        <dbReference type="EMBL" id="MFC7370287.1"/>
    </source>
</evidence>
<evidence type="ECO:0000256" key="9">
    <source>
        <dbReference type="ARBA" id="ARBA00022777"/>
    </source>
</evidence>
<evidence type="ECO:0000256" key="11">
    <source>
        <dbReference type="ARBA" id="ARBA00022989"/>
    </source>
</evidence>
<evidence type="ECO:0000256" key="10">
    <source>
        <dbReference type="ARBA" id="ARBA00022840"/>
    </source>
</evidence>
<dbReference type="RefSeq" id="WP_379745266.1">
    <property type="nucleotide sequence ID" value="NZ_JBHTCP010000002.1"/>
</dbReference>
<dbReference type="SUPFAM" id="SSF55874">
    <property type="entry name" value="ATPase domain of HSP90 chaperone/DNA topoisomerase II/histidine kinase"/>
    <property type="match status" value="1"/>
</dbReference>
<evidence type="ECO:0000256" key="14">
    <source>
        <dbReference type="SAM" id="Phobius"/>
    </source>
</evidence>
<keyword evidence="8" id="KW-0547">Nucleotide-binding</keyword>
<dbReference type="Gene3D" id="1.10.287.130">
    <property type="match status" value="1"/>
</dbReference>
<dbReference type="InterPro" id="IPR003660">
    <property type="entry name" value="HAMP_dom"/>
</dbReference>
<dbReference type="Pfam" id="PF00512">
    <property type="entry name" value="HisKA"/>
    <property type="match status" value="1"/>
</dbReference>
<proteinExistence type="predicted"/>
<evidence type="ECO:0000256" key="2">
    <source>
        <dbReference type="ARBA" id="ARBA00004651"/>
    </source>
</evidence>
<dbReference type="Pfam" id="PF00672">
    <property type="entry name" value="HAMP"/>
    <property type="match status" value="1"/>
</dbReference>
<dbReference type="PANTHER" id="PTHR45528:SF1">
    <property type="entry name" value="SENSOR HISTIDINE KINASE CPXA"/>
    <property type="match status" value="1"/>
</dbReference>
<keyword evidence="6" id="KW-0808">Transferase</keyword>
<dbReference type="CDD" id="cd00082">
    <property type="entry name" value="HisKA"/>
    <property type="match status" value="1"/>
</dbReference>
<organism evidence="17 18">
    <name type="scientific">Fictibacillus iocasae</name>
    <dbReference type="NCBI Taxonomy" id="2715437"/>
    <lineage>
        <taxon>Bacteria</taxon>
        <taxon>Bacillati</taxon>
        <taxon>Bacillota</taxon>
        <taxon>Bacilli</taxon>
        <taxon>Bacillales</taxon>
        <taxon>Fictibacillaceae</taxon>
        <taxon>Fictibacillus</taxon>
    </lineage>
</organism>
<reference evidence="18" key="1">
    <citation type="journal article" date="2019" name="Int. J. Syst. Evol. Microbiol.">
        <title>The Global Catalogue of Microorganisms (GCM) 10K type strain sequencing project: providing services to taxonomists for standard genome sequencing and annotation.</title>
        <authorList>
            <consortium name="The Broad Institute Genomics Platform"/>
            <consortium name="The Broad Institute Genome Sequencing Center for Infectious Disease"/>
            <person name="Wu L."/>
            <person name="Ma J."/>
        </authorList>
    </citation>
    <scope>NUCLEOTIDE SEQUENCE [LARGE SCALE GENOMIC DNA]</scope>
    <source>
        <strain evidence="18">NBRC 106396</strain>
    </source>
</reference>
<keyword evidence="18" id="KW-1185">Reference proteome</keyword>
<keyword evidence="10 17" id="KW-0067">ATP-binding</keyword>
<gene>
    <name evidence="17" type="ORF">ACFQPF_01165</name>
</gene>
<evidence type="ECO:0000256" key="7">
    <source>
        <dbReference type="ARBA" id="ARBA00022692"/>
    </source>
</evidence>
<evidence type="ECO:0000313" key="18">
    <source>
        <dbReference type="Proteomes" id="UP001596549"/>
    </source>
</evidence>
<dbReference type="InterPro" id="IPR036890">
    <property type="entry name" value="HATPase_C_sf"/>
</dbReference>
<dbReference type="PANTHER" id="PTHR45528">
    <property type="entry name" value="SENSOR HISTIDINE KINASE CPXA"/>
    <property type="match status" value="1"/>
</dbReference>
<evidence type="ECO:0000256" key="3">
    <source>
        <dbReference type="ARBA" id="ARBA00012438"/>
    </source>
</evidence>
<dbReference type="SMART" id="SM00304">
    <property type="entry name" value="HAMP"/>
    <property type="match status" value="1"/>
</dbReference>
<evidence type="ECO:0000256" key="5">
    <source>
        <dbReference type="ARBA" id="ARBA00022553"/>
    </source>
</evidence>
<keyword evidence="5" id="KW-0597">Phosphoprotein</keyword>
<sequence length="470" mass="53415">MLRNNSRTTLLRFWTTRYFAILCIGLIVIGTIAALWIRHAAIENRLELFKFMAEDIALSAVSQQEGRYERRGGLPGLIKDRERFLGELDKPPAIFVVNNEGEVLFSNKRRHEFKRQGRLPSYILKNKESVQEIKSDDADVFMVKTPIVTDLGNKIGYVLITQSKEELTRVNQEFRLLAVMLCSLALLGWIAIYYFSRKISLPIQKVANAASRIRDGNYSFSLPEDVKEREVYELVQGFRDMAEKLQQLESLRAELLAGVTHELKTPVTAVSGLLQAIRDGVVEGKEMDEFIAASLAETEKMEKMVEDLLDFNSFTANAVPVKLEQHNVLHLLKEIVHQWELVHRVKISLVSEINASASIRTDSLRLQQIIVNLLNNAKHASDQNTDITVRLAVIDKQFTIEVTDYGCGIPEEEQDMIFERFYRGNEKKYKVRGLGLGLPFSKLLASAIGGQLVLHSSVQGKTVFRLRLPR</sequence>
<evidence type="ECO:0000256" key="1">
    <source>
        <dbReference type="ARBA" id="ARBA00000085"/>
    </source>
</evidence>
<dbReference type="EC" id="2.7.13.3" evidence="3"/>
<feature type="domain" description="HAMP" evidence="16">
    <location>
        <begin position="197"/>
        <end position="250"/>
    </location>
</feature>
<dbReference type="EMBL" id="JBHTCP010000002">
    <property type="protein sequence ID" value="MFC7370287.1"/>
    <property type="molecule type" value="Genomic_DNA"/>
</dbReference>
<comment type="catalytic activity">
    <reaction evidence="1">
        <text>ATP + protein L-histidine = ADP + protein N-phospho-L-histidine.</text>
        <dbReference type="EC" id="2.7.13.3"/>
    </reaction>
</comment>
<dbReference type="CDD" id="cd00075">
    <property type="entry name" value="HATPase"/>
    <property type="match status" value="1"/>
</dbReference>
<dbReference type="Proteomes" id="UP001596549">
    <property type="component" value="Unassembled WGS sequence"/>
</dbReference>
<protein>
    <recommendedName>
        <fullName evidence="3">histidine kinase</fullName>
        <ecNumber evidence="3">2.7.13.3</ecNumber>
    </recommendedName>
</protein>
<dbReference type="PROSITE" id="PS50885">
    <property type="entry name" value="HAMP"/>
    <property type="match status" value="1"/>
</dbReference>
<dbReference type="InterPro" id="IPR004358">
    <property type="entry name" value="Sig_transdc_His_kin-like_C"/>
</dbReference>
<comment type="caution">
    <text evidence="17">The sequence shown here is derived from an EMBL/GenBank/DDBJ whole genome shotgun (WGS) entry which is preliminary data.</text>
</comment>
<feature type="domain" description="Histidine kinase" evidence="15">
    <location>
        <begin position="258"/>
        <end position="470"/>
    </location>
</feature>
<dbReference type="PRINTS" id="PR00344">
    <property type="entry name" value="BCTRLSENSOR"/>
</dbReference>
<feature type="transmembrane region" description="Helical" evidence="14">
    <location>
        <begin position="174"/>
        <end position="195"/>
    </location>
</feature>
<keyword evidence="4" id="KW-1003">Cell membrane</keyword>
<keyword evidence="13 14" id="KW-0472">Membrane</keyword>
<evidence type="ECO:0000256" key="8">
    <source>
        <dbReference type="ARBA" id="ARBA00022741"/>
    </source>
</evidence>
<dbReference type="Gene3D" id="6.10.340.10">
    <property type="match status" value="1"/>
</dbReference>
<keyword evidence="11 14" id="KW-1133">Transmembrane helix</keyword>
<accession>A0ABW2NKF6</accession>
<name>A0ABW2NKF6_9BACL</name>
<dbReference type="InterPro" id="IPR005467">
    <property type="entry name" value="His_kinase_dom"/>
</dbReference>
<dbReference type="Pfam" id="PF02518">
    <property type="entry name" value="HATPase_c"/>
    <property type="match status" value="1"/>
</dbReference>
<comment type="subcellular location">
    <subcellularLocation>
        <location evidence="2">Cell membrane</location>
        <topology evidence="2">Multi-pass membrane protein</topology>
    </subcellularLocation>
</comment>
<dbReference type="Gene3D" id="3.30.565.10">
    <property type="entry name" value="Histidine kinase-like ATPase, C-terminal domain"/>
    <property type="match status" value="1"/>
</dbReference>